<feature type="non-terminal residue" evidence="1">
    <location>
        <position position="86"/>
    </location>
</feature>
<dbReference type="Proteomes" id="UP000245626">
    <property type="component" value="Unassembled WGS sequence"/>
</dbReference>
<evidence type="ECO:0000313" key="1">
    <source>
        <dbReference type="EMBL" id="PWN47926.1"/>
    </source>
</evidence>
<reference evidence="1 2" key="1">
    <citation type="journal article" date="2018" name="Mol. Biol. Evol.">
        <title>Broad Genomic Sampling Reveals a Smut Pathogenic Ancestry of the Fungal Clade Ustilaginomycotina.</title>
        <authorList>
            <person name="Kijpornyongpan T."/>
            <person name="Mondo S.J."/>
            <person name="Barry K."/>
            <person name="Sandor L."/>
            <person name="Lee J."/>
            <person name="Lipzen A."/>
            <person name="Pangilinan J."/>
            <person name="LaButti K."/>
            <person name="Hainaut M."/>
            <person name="Henrissat B."/>
            <person name="Grigoriev I.V."/>
            <person name="Spatafora J.W."/>
            <person name="Aime M.C."/>
        </authorList>
    </citation>
    <scope>NUCLEOTIDE SEQUENCE [LARGE SCALE GENOMIC DNA]</scope>
    <source>
        <strain evidence="1 2">SA 807</strain>
    </source>
</reference>
<sequence>MKLTLAFVAALAAAATGVDAGVHSAGPKTLKSLAAEAQMLKLKYAHGKQNVFDALKDEAEFGILPIDDVNSAWNAEIKKGHGVPLT</sequence>
<organism evidence="1 2">
    <name type="scientific">Violaceomyces palustris</name>
    <dbReference type="NCBI Taxonomy" id="1673888"/>
    <lineage>
        <taxon>Eukaryota</taxon>
        <taxon>Fungi</taxon>
        <taxon>Dikarya</taxon>
        <taxon>Basidiomycota</taxon>
        <taxon>Ustilaginomycotina</taxon>
        <taxon>Ustilaginomycetes</taxon>
        <taxon>Violaceomycetales</taxon>
        <taxon>Violaceomycetaceae</taxon>
        <taxon>Violaceomyces</taxon>
    </lineage>
</organism>
<proteinExistence type="predicted"/>
<accession>A0ACD0NQ44</accession>
<keyword evidence="2" id="KW-1185">Reference proteome</keyword>
<gene>
    <name evidence="1" type="ORF">IE53DRAFT_371048</name>
</gene>
<evidence type="ECO:0000313" key="2">
    <source>
        <dbReference type="Proteomes" id="UP000245626"/>
    </source>
</evidence>
<protein>
    <submittedName>
        <fullName evidence="1">Uncharacterized protein</fullName>
    </submittedName>
</protein>
<name>A0ACD0NQ44_9BASI</name>
<dbReference type="EMBL" id="KZ820305">
    <property type="protein sequence ID" value="PWN47926.1"/>
    <property type="molecule type" value="Genomic_DNA"/>
</dbReference>